<keyword evidence="1" id="KW-0732">Signal</keyword>
<dbReference type="STRING" id="299255.SAMN02745129_2426"/>
<name>A0A1M5U675_9GAMM</name>
<dbReference type="RefSeq" id="WP_067655562.1">
    <property type="nucleotide sequence ID" value="NZ_FQXG01000003.1"/>
</dbReference>
<dbReference type="PROSITE" id="PS51257">
    <property type="entry name" value="PROKAR_LIPOPROTEIN"/>
    <property type="match status" value="1"/>
</dbReference>
<gene>
    <name evidence="2" type="ORF">SAMN02745129_2426</name>
</gene>
<sequence>MKKLALAALLLSSFAITGCTTLSPWSHAAKPNAQSAEELLALPEQAFDYLLYPAGHRRYFRQLLSTARLTERSQPGTDDYYRHATDLDQQINSERHLMMLTWLSAHQRFASACQHEPFTKMDKEVARRCSTLLLVIDTSELQAHNRHAQQVHAQVNFATLQAYQPSGKLRLGTMR</sequence>
<protein>
    <submittedName>
        <fullName evidence="2">Uncharacterized protein</fullName>
    </submittedName>
</protein>
<evidence type="ECO:0000313" key="3">
    <source>
        <dbReference type="Proteomes" id="UP000184268"/>
    </source>
</evidence>
<dbReference type="AlphaFoldDB" id="A0A1M5U675"/>
<feature type="signal peptide" evidence="1">
    <location>
        <begin position="1"/>
        <end position="17"/>
    </location>
</feature>
<reference evidence="2 3" key="1">
    <citation type="submission" date="2016-11" db="EMBL/GenBank/DDBJ databases">
        <authorList>
            <person name="Jaros S."/>
            <person name="Januszkiewicz K."/>
            <person name="Wedrychowicz H."/>
        </authorList>
    </citation>
    <scope>NUCLEOTIDE SEQUENCE [LARGE SCALE GENOMIC DNA]</scope>
    <source>
        <strain evidence="2 3">DSM 16917</strain>
    </source>
</reference>
<dbReference type="EMBL" id="FQXG01000003">
    <property type="protein sequence ID" value="SHH58507.1"/>
    <property type="molecule type" value="Genomic_DNA"/>
</dbReference>
<organism evidence="2 3">
    <name type="scientific">Ferrimonas marina</name>
    <dbReference type="NCBI Taxonomy" id="299255"/>
    <lineage>
        <taxon>Bacteria</taxon>
        <taxon>Pseudomonadati</taxon>
        <taxon>Pseudomonadota</taxon>
        <taxon>Gammaproteobacteria</taxon>
        <taxon>Alteromonadales</taxon>
        <taxon>Ferrimonadaceae</taxon>
        <taxon>Ferrimonas</taxon>
    </lineage>
</organism>
<dbReference type="Proteomes" id="UP000184268">
    <property type="component" value="Unassembled WGS sequence"/>
</dbReference>
<evidence type="ECO:0000256" key="1">
    <source>
        <dbReference type="SAM" id="SignalP"/>
    </source>
</evidence>
<proteinExistence type="predicted"/>
<accession>A0A1M5U675</accession>
<keyword evidence="3" id="KW-1185">Reference proteome</keyword>
<feature type="chain" id="PRO_5009914134" evidence="1">
    <location>
        <begin position="18"/>
        <end position="175"/>
    </location>
</feature>
<evidence type="ECO:0000313" key="2">
    <source>
        <dbReference type="EMBL" id="SHH58507.1"/>
    </source>
</evidence>